<dbReference type="Gene3D" id="1.10.10.10">
    <property type="entry name" value="Winged helix-like DNA-binding domain superfamily/Winged helix DNA-binding domain"/>
    <property type="match status" value="1"/>
</dbReference>
<dbReference type="InterPro" id="IPR036388">
    <property type="entry name" value="WH-like_DNA-bd_sf"/>
</dbReference>
<name>A0A2H0W0K7_9BACT</name>
<proteinExistence type="predicted"/>
<keyword evidence="1" id="KW-0175">Coiled coil</keyword>
<protein>
    <recommendedName>
        <fullName evidence="2">Transcription regulator TrmB N-terminal domain-containing protein</fullName>
    </recommendedName>
</protein>
<evidence type="ECO:0000259" key="2">
    <source>
        <dbReference type="Pfam" id="PF01978"/>
    </source>
</evidence>
<feature type="coiled-coil region" evidence="1">
    <location>
        <begin position="77"/>
        <end position="104"/>
    </location>
</feature>
<evidence type="ECO:0000313" key="4">
    <source>
        <dbReference type="Proteomes" id="UP000230935"/>
    </source>
</evidence>
<organism evidence="3 4">
    <name type="scientific">Candidatus Buchananbacteria bacterium CG10_big_fil_rev_8_21_14_0_10_42_9</name>
    <dbReference type="NCBI Taxonomy" id="1974526"/>
    <lineage>
        <taxon>Bacteria</taxon>
        <taxon>Candidatus Buchananiibacteriota</taxon>
    </lineage>
</organism>
<dbReference type="InterPro" id="IPR002831">
    <property type="entry name" value="Tscrpt_reg_TrmB_N"/>
</dbReference>
<comment type="caution">
    <text evidence="3">The sequence shown here is derived from an EMBL/GenBank/DDBJ whole genome shotgun (WGS) entry which is preliminary data.</text>
</comment>
<accession>A0A2H0W0K7</accession>
<sequence length="260" mass="30263">MKNLVSDSGLDDNEAKIYQALLELGPSTVSQATKKAGITRTFGYQILEQLSVYGLVNKVSSEGKKIRYSAEHPRRLVQFVQNKKNQWEKRLERVEQELPELVSLYKLIDKPIVRYQEGIEGLKAIYSESLETKDEVLSIADIEGWNMPEFRQWGKDYNKERSRRKIHERMLLLDTPQGREWMKDYRGSFTYTHYKWIKAEQLPGIKEFRGEINVYENKVVLALHQQPNIMGVMIESLALVNLLKGLFNLAWEQGVSPKKN</sequence>
<dbReference type="AlphaFoldDB" id="A0A2H0W0K7"/>
<dbReference type="EMBL" id="PEZZ01000034">
    <property type="protein sequence ID" value="PIS04837.1"/>
    <property type="molecule type" value="Genomic_DNA"/>
</dbReference>
<feature type="domain" description="Transcription regulator TrmB N-terminal" evidence="2">
    <location>
        <begin position="8"/>
        <end position="73"/>
    </location>
</feature>
<evidence type="ECO:0000256" key="1">
    <source>
        <dbReference type="SAM" id="Coils"/>
    </source>
</evidence>
<dbReference type="PANTHER" id="PTHR34293:SF1">
    <property type="entry name" value="HTH-TYPE TRANSCRIPTIONAL REGULATOR TRMBL2"/>
    <property type="match status" value="1"/>
</dbReference>
<gene>
    <name evidence="3" type="ORF">COT81_04235</name>
</gene>
<reference evidence="4" key="1">
    <citation type="submission" date="2017-09" db="EMBL/GenBank/DDBJ databases">
        <title>Depth-based differentiation of microbial function through sediment-hosted aquifers and enrichment of novel symbionts in the deep terrestrial subsurface.</title>
        <authorList>
            <person name="Probst A.J."/>
            <person name="Ladd B."/>
            <person name="Jarett J.K."/>
            <person name="Geller-Mcgrath D.E."/>
            <person name="Sieber C.M.K."/>
            <person name="Emerson J.B."/>
            <person name="Anantharaman K."/>
            <person name="Thomas B.C."/>
            <person name="Malmstrom R."/>
            <person name="Stieglmeier M."/>
            <person name="Klingl A."/>
            <person name="Woyke T."/>
            <person name="Ryan C.M."/>
            <person name="Banfield J.F."/>
        </authorList>
    </citation>
    <scope>NUCLEOTIDE SEQUENCE [LARGE SCALE GENOMIC DNA]</scope>
</reference>
<dbReference type="SUPFAM" id="SSF46785">
    <property type="entry name" value="Winged helix' DNA-binding domain"/>
    <property type="match status" value="1"/>
</dbReference>
<dbReference type="InterPro" id="IPR036390">
    <property type="entry name" value="WH_DNA-bd_sf"/>
</dbReference>
<dbReference type="Proteomes" id="UP000230935">
    <property type="component" value="Unassembled WGS sequence"/>
</dbReference>
<dbReference type="Pfam" id="PF01978">
    <property type="entry name" value="TrmB"/>
    <property type="match status" value="1"/>
</dbReference>
<dbReference type="InterPro" id="IPR051797">
    <property type="entry name" value="TrmB-like"/>
</dbReference>
<evidence type="ECO:0000313" key="3">
    <source>
        <dbReference type="EMBL" id="PIS04837.1"/>
    </source>
</evidence>
<dbReference type="PANTHER" id="PTHR34293">
    <property type="entry name" value="HTH-TYPE TRANSCRIPTIONAL REGULATOR TRMBL2"/>
    <property type="match status" value="1"/>
</dbReference>